<dbReference type="Gene3D" id="3.40.50.300">
    <property type="entry name" value="P-loop containing nucleotide triphosphate hydrolases"/>
    <property type="match status" value="2"/>
</dbReference>
<comment type="caution">
    <text evidence="12">The sequence shown here is derived from an EMBL/GenBank/DDBJ whole genome shotgun (WGS) entry which is preliminary data.</text>
</comment>
<comment type="similarity">
    <text evidence="5 7">Belongs to the DEAD box helicase family.</text>
</comment>
<organism evidence="12 13">
    <name type="scientific">Psychrosphaera aquimarina</name>
    <dbReference type="NCBI Taxonomy" id="2044854"/>
    <lineage>
        <taxon>Bacteria</taxon>
        <taxon>Pseudomonadati</taxon>
        <taxon>Pseudomonadota</taxon>
        <taxon>Gammaproteobacteria</taxon>
        <taxon>Alteromonadales</taxon>
        <taxon>Pseudoalteromonadaceae</taxon>
        <taxon>Psychrosphaera</taxon>
    </lineage>
</organism>
<feature type="short sequence motif" description="Q motif" evidence="6">
    <location>
        <begin position="1"/>
        <end position="29"/>
    </location>
</feature>
<keyword evidence="13" id="KW-1185">Reference proteome</keyword>
<dbReference type="Proteomes" id="UP001257914">
    <property type="component" value="Unassembled WGS sequence"/>
</dbReference>
<dbReference type="InterPro" id="IPR014014">
    <property type="entry name" value="RNA_helicase_DEAD_Q_motif"/>
</dbReference>
<evidence type="ECO:0000259" key="10">
    <source>
        <dbReference type="PROSITE" id="PS51194"/>
    </source>
</evidence>
<evidence type="ECO:0000256" key="3">
    <source>
        <dbReference type="ARBA" id="ARBA00022806"/>
    </source>
</evidence>
<dbReference type="PANTHER" id="PTHR47959">
    <property type="entry name" value="ATP-DEPENDENT RNA HELICASE RHLE-RELATED"/>
    <property type="match status" value="1"/>
</dbReference>
<dbReference type="InterPro" id="IPR001650">
    <property type="entry name" value="Helicase_C-like"/>
</dbReference>
<dbReference type="PROSITE" id="PS00039">
    <property type="entry name" value="DEAD_ATP_HELICASE"/>
    <property type="match status" value="1"/>
</dbReference>
<proteinExistence type="inferred from homology"/>
<evidence type="ECO:0000256" key="5">
    <source>
        <dbReference type="ARBA" id="ARBA00038437"/>
    </source>
</evidence>
<dbReference type="GO" id="GO:0016787">
    <property type="term" value="F:hydrolase activity"/>
    <property type="evidence" value="ECO:0007669"/>
    <property type="project" value="UniProtKB-KW"/>
</dbReference>
<sequence length="420" mass="46699">MSFNTLGLHSLLLDALTETGYDTPTDIQAEAIPHILNGGDVMAGAQTGTGKTAAFTLPILHKLLLSEDDGSSNESSIKRVKALILTPTRELAQQVHKSVNTYANKTTLKTALVYGGVSIKNQIDDLQQGVDIVIATPGRLLDHLYNQNISLEHVEYVVFDEADRMLDMGFKDEISRITKKLPSIRQTLLFSATFDESIFKLSKRLLNDAVLVEVNQRNAAATTVEQVVYNIDEDRKRELISHLIGSKNWHQVLIFTRTKQDADALAKEMKLDGIKAESIHGDKSQGARERVLEQFKTGTIRALVATDVAARGLDIQNLNYVINYQLPYIAEDYIHRIGRTGRAGNKGLAISLLSVGEEYLLEEVEAVLDTRLLQQWLPGYEPDLTKKPTNNRKNTKSAQKQRAGRRAAGKRTGNRSQAKR</sequence>
<evidence type="ECO:0000256" key="8">
    <source>
        <dbReference type="SAM" id="MobiDB-lite"/>
    </source>
</evidence>
<dbReference type="EC" id="3.6.4.-" evidence="12"/>
<dbReference type="InterPro" id="IPR014001">
    <property type="entry name" value="Helicase_ATP-bd"/>
</dbReference>
<dbReference type="PROSITE" id="PS51192">
    <property type="entry name" value="HELICASE_ATP_BIND_1"/>
    <property type="match status" value="1"/>
</dbReference>
<evidence type="ECO:0000256" key="2">
    <source>
        <dbReference type="ARBA" id="ARBA00022801"/>
    </source>
</evidence>
<dbReference type="GO" id="GO:0004386">
    <property type="term" value="F:helicase activity"/>
    <property type="evidence" value="ECO:0007669"/>
    <property type="project" value="UniProtKB-KW"/>
</dbReference>
<dbReference type="InterPro" id="IPR027417">
    <property type="entry name" value="P-loop_NTPase"/>
</dbReference>
<evidence type="ECO:0000259" key="9">
    <source>
        <dbReference type="PROSITE" id="PS51192"/>
    </source>
</evidence>
<keyword evidence="2 7" id="KW-0378">Hydrolase</keyword>
<dbReference type="SMART" id="SM00487">
    <property type="entry name" value="DEXDc"/>
    <property type="match status" value="1"/>
</dbReference>
<dbReference type="InterPro" id="IPR011545">
    <property type="entry name" value="DEAD/DEAH_box_helicase_dom"/>
</dbReference>
<accession>A0ABU3QWV1</accession>
<feature type="domain" description="Helicase C-terminal" evidence="10">
    <location>
        <begin position="223"/>
        <end position="385"/>
    </location>
</feature>
<name>A0ABU3QWV1_9GAMM</name>
<dbReference type="CDD" id="cd18787">
    <property type="entry name" value="SF2_C_DEAD"/>
    <property type="match status" value="1"/>
</dbReference>
<feature type="compositionally biased region" description="Basic residues" evidence="8">
    <location>
        <begin position="402"/>
        <end position="420"/>
    </location>
</feature>
<dbReference type="SMART" id="SM00490">
    <property type="entry name" value="HELICc"/>
    <property type="match status" value="1"/>
</dbReference>
<dbReference type="PROSITE" id="PS51195">
    <property type="entry name" value="Q_MOTIF"/>
    <property type="match status" value="1"/>
</dbReference>
<dbReference type="PROSITE" id="PS51194">
    <property type="entry name" value="HELICASE_CTER"/>
    <property type="match status" value="1"/>
</dbReference>
<feature type="region of interest" description="Disordered" evidence="8">
    <location>
        <begin position="380"/>
        <end position="420"/>
    </location>
</feature>
<dbReference type="SUPFAM" id="SSF52540">
    <property type="entry name" value="P-loop containing nucleoside triphosphate hydrolases"/>
    <property type="match status" value="2"/>
</dbReference>
<dbReference type="Pfam" id="PF00271">
    <property type="entry name" value="Helicase_C"/>
    <property type="match status" value="1"/>
</dbReference>
<evidence type="ECO:0000256" key="6">
    <source>
        <dbReference type="PROSITE-ProRule" id="PRU00552"/>
    </source>
</evidence>
<evidence type="ECO:0000313" key="12">
    <source>
        <dbReference type="EMBL" id="MDU0111518.1"/>
    </source>
</evidence>
<evidence type="ECO:0000256" key="1">
    <source>
        <dbReference type="ARBA" id="ARBA00022741"/>
    </source>
</evidence>
<keyword evidence="4 7" id="KW-0067">ATP-binding</keyword>
<evidence type="ECO:0000256" key="4">
    <source>
        <dbReference type="ARBA" id="ARBA00022840"/>
    </source>
</evidence>
<gene>
    <name evidence="12" type="ORF">RT723_00490</name>
</gene>
<keyword evidence="3 7" id="KW-0347">Helicase</keyword>
<dbReference type="InterPro" id="IPR050079">
    <property type="entry name" value="DEAD_box_RNA_helicase"/>
</dbReference>
<dbReference type="Pfam" id="PF00270">
    <property type="entry name" value="DEAD"/>
    <property type="match status" value="1"/>
</dbReference>
<reference evidence="12 13" key="1">
    <citation type="submission" date="2023-10" db="EMBL/GenBank/DDBJ databases">
        <title>Psychrosphaera aquimaarina strain SW33 isolated from seawater.</title>
        <authorList>
            <person name="Bayburt H."/>
            <person name="Kim J.M."/>
            <person name="Choi B.J."/>
            <person name="Jeon C.O."/>
        </authorList>
    </citation>
    <scope>NUCLEOTIDE SEQUENCE [LARGE SCALE GENOMIC DNA]</scope>
    <source>
        <strain evidence="12 13">KCTC 52743</strain>
    </source>
</reference>
<evidence type="ECO:0000313" key="13">
    <source>
        <dbReference type="Proteomes" id="UP001257914"/>
    </source>
</evidence>
<keyword evidence="1 7" id="KW-0547">Nucleotide-binding</keyword>
<dbReference type="InterPro" id="IPR000629">
    <property type="entry name" value="RNA-helicase_DEAD-box_CS"/>
</dbReference>
<dbReference type="EMBL" id="JAWCUA010000001">
    <property type="protein sequence ID" value="MDU0111518.1"/>
    <property type="molecule type" value="Genomic_DNA"/>
</dbReference>
<dbReference type="PANTHER" id="PTHR47959:SF7">
    <property type="entry name" value="ATP-DEPENDENT RNA HELICASE DEAD BOX FAMILY"/>
    <property type="match status" value="1"/>
</dbReference>
<dbReference type="CDD" id="cd00268">
    <property type="entry name" value="DEADc"/>
    <property type="match status" value="1"/>
</dbReference>
<evidence type="ECO:0000256" key="7">
    <source>
        <dbReference type="RuleBase" id="RU000492"/>
    </source>
</evidence>
<feature type="domain" description="Helicase ATP-binding" evidence="9">
    <location>
        <begin position="32"/>
        <end position="212"/>
    </location>
</feature>
<feature type="domain" description="DEAD-box RNA helicase Q" evidence="11">
    <location>
        <begin position="1"/>
        <end position="29"/>
    </location>
</feature>
<dbReference type="InterPro" id="IPR044742">
    <property type="entry name" value="DEAD/DEAH_RhlB"/>
</dbReference>
<protein>
    <submittedName>
        <fullName evidence="12">DEAD/DEAH box helicase</fullName>
        <ecNumber evidence="12">3.6.4.-</ecNumber>
    </submittedName>
</protein>
<evidence type="ECO:0000259" key="11">
    <source>
        <dbReference type="PROSITE" id="PS51195"/>
    </source>
</evidence>
<dbReference type="RefSeq" id="WP_315945471.1">
    <property type="nucleotide sequence ID" value="NZ_JAWCUA010000001.1"/>
</dbReference>